<reference evidence="1 2" key="1">
    <citation type="submission" date="2020-07" db="EMBL/GenBank/DDBJ databases">
        <title>Gai3-2, isolated from salt lake.</title>
        <authorList>
            <person name="Cui H."/>
            <person name="Shi X."/>
        </authorList>
    </citation>
    <scope>NUCLEOTIDE SEQUENCE [LARGE SCALE GENOMIC DNA]</scope>
    <source>
        <strain evidence="1 2">Gai3-2</strain>
        <plasmid evidence="1 2">unnamed2</plasmid>
    </source>
</reference>
<organism evidence="1 2">
    <name type="scientific">Halorarum halophilum</name>
    <dbReference type="NCBI Taxonomy" id="2743090"/>
    <lineage>
        <taxon>Archaea</taxon>
        <taxon>Methanobacteriati</taxon>
        <taxon>Methanobacteriota</taxon>
        <taxon>Stenosarchaea group</taxon>
        <taxon>Halobacteria</taxon>
        <taxon>Halobacteriales</taxon>
        <taxon>Haloferacaceae</taxon>
        <taxon>Halorarum</taxon>
    </lineage>
</organism>
<geneLocation type="plasmid" evidence="1 2">
    <name>unnamed2</name>
</geneLocation>
<dbReference type="Proteomes" id="UP000509750">
    <property type="component" value="Plasmid unnamed2"/>
</dbReference>
<keyword evidence="1" id="KW-0614">Plasmid</keyword>
<protein>
    <submittedName>
        <fullName evidence="1">Uncharacterized protein</fullName>
    </submittedName>
</protein>
<proteinExistence type="predicted"/>
<dbReference type="EMBL" id="CP058531">
    <property type="protein sequence ID" value="QLG29931.1"/>
    <property type="molecule type" value="Genomic_DNA"/>
</dbReference>
<accession>A0A7D5GKN5</accession>
<evidence type="ECO:0000313" key="1">
    <source>
        <dbReference type="EMBL" id="QLG29931.1"/>
    </source>
</evidence>
<gene>
    <name evidence="1" type="ORF">HUG10_20215</name>
</gene>
<dbReference type="AlphaFoldDB" id="A0A7D5GKN5"/>
<dbReference type="KEGG" id="halg:HUG10_20215"/>
<dbReference type="GeneID" id="56031210"/>
<name>A0A7D5GKN5_9EURY</name>
<sequence length="67" mass="7015">MSQEHIDDLESAGAEIVEAADDATGTRIALKFAGSASALTESAELDYLVVDSIKSAPELTMFMVAPL</sequence>
<dbReference type="RefSeq" id="WP_179171505.1">
    <property type="nucleotide sequence ID" value="NZ_CP058531.1"/>
</dbReference>
<evidence type="ECO:0000313" key="2">
    <source>
        <dbReference type="Proteomes" id="UP000509750"/>
    </source>
</evidence>
<keyword evidence="2" id="KW-1185">Reference proteome</keyword>